<evidence type="ECO:0000259" key="7">
    <source>
        <dbReference type="SMART" id="SM01360"/>
    </source>
</evidence>
<feature type="transmembrane region" description="Helical" evidence="5">
    <location>
        <begin position="41"/>
        <end position="61"/>
    </location>
</feature>
<dbReference type="InterPro" id="IPR011625">
    <property type="entry name" value="A2M_N_BRD"/>
</dbReference>
<keyword evidence="5" id="KW-0812">Transmembrane</keyword>
<keyword evidence="2" id="KW-0732">Signal</keyword>
<keyword evidence="3" id="KW-0802">TPR repeat</keyword>
<dbReference type="SMART" id="SM01359">
    <property type="entry name" value="A2M_N_2"/>
    <property type="match status" value="1"/>
</dbReference>
<evidence type="ECO:0000259" key="6">
    <source>
        <dbReference type="SMART" id="SM01359"/>
    </source>
</evidence>
<evidence type="ECO:0000256" key="4">
    <source>
        <dbReference type="SAM" id="MobiDB-lite"/>
    </source>
</evidence>
<evidence type="ECO:0000256" key="2">
    <source>
        <dbReference type="ARBA" id="ARBA00022729"/>
    </source>
</evidence>
<dbReference type="Pfam" id="PF17972">
    <property type="entry name" value="bMG5"/>
    <property type="match status" value="1"/>
</dbReference>
<comment type="similarity">
    <text evidence="1">Belongs to the protease inhibitor I39 (alpha-2-macroglobulin) family. Bacterial alpha-2-macroglobulin subfamily.</text>
</comment>
<dbReference type="EMBL" id="JAUSVX010000007">
    <property type="protein sequence ID" value="MDQ0470797.1"/>
    <property type="molecule type" value="Genomic_DNA"/>
</dbReference>
<feature type="domain" description="Alpha-2-macroglobulin" evidence="7">
    <location>
        <begin position="1108"/>
        <end position="1197"/>
    </location>
</feature>
<dbReference type="Proteomes" id="UP001242480">
    <property type="component" value="Unassembled WGS sequence"/>
</dbReference>
<dbReference type="InterPro" id="IPR041203">
    <property type="entry name" value="Bact_A2M_MG5"/>
</dbReference>
<dbReference type="InterPro" id="IPR047565">
    <property type="entry name" value="Alpha-macroglob_thiol-ester_cl"/>
</dbReference>
<feature type="region of interest" description="Disordered" evidence="4">
    <location>
        <begin position="1"/>
        <end position="31"/>
    </location>
</feature>
<proteinExistence type="inferred from homology"/>
<feature type="domain" description="Alpha-2-macroglobulin bait region" evidence="6">
    <location>
        <begin position="903"/>
        <end position="1047"/>
    </location>
</feature>
<dbReference type="InterPro" id="IPR026284">
    <property type="entry name" value="A2MG_proteobact"/>
</dbReference>
<dbReference type="Pfam" id="PF07703">
    <property type="entry name" value="A2M_BRD"/>
    <property type="match status" value="1"/>
</dbReference>
<dbReference type="InterPro" id="IPR041462">
    <property type="entry name" value="Bact_A2M_MG6"/>
</dbReference>
<dbReference type="SMART" id="SM01360">
    <property type="entry name" value="A2M"/>
    <property type="match status" value="1"/>
</dbReference>
<name>A0ABU0J951_9HYPH</name>
<dbReference type="CDD" id="cd02891">
    <property type="entry name" value="A2M_like"/>
    <property type="match status" value="1"/>
</dbReference>
<gene>
    <name evidence="8" type="ORF">QO011_003816</name>
</gene>
<dbReference type="Gene3D" id="2.60.40.1930">
    <property type="match status" value="1"/>
</dbReference>
<keyword evidence="9" id="KW-1185">Reference proteome</keyword>
<sequence length="1769" mass="187282">MIAARTGYGQGRLPQENAAGSAARGKPRPAARRQLPWRFEAGLWLALATMLLLFGATGAWARSFQTDRWDWAVTAYQRTLTGLAKSVTKPLAQLQKDLATTEGAGNARNTAVVVEQVLSKSPQDRALWAKLADLLLTAEPLNDQDGYELPNKALGAAVMAYRLSTRPADQAASLGVLAQALAKKEDWRPALNAYKASLALAPDDTVQKAYEDLRDEHGFRISDYTVESDAVQPRICFQFSDPLDGTVTDFAPYFTQDPGPVTAVTVQGTKLCVEGLKHGARYTITARQGLPSAVEETLPKDAEYEIYVRDRSPAVHFAGKSYVLPRTGQNGVPLVSVNSKQAKLALYRVGDRSLTATVIDANFLQQLYGSQAAEIARSKGQKVWEGTLDTASTLNEDVTTAFPVDEALGKIEPGLYVMTARPAEKPADNDAEQATQWFVVSDLGLSTLKGKDGLHVSVRSIATAGPLADVEVRLIARNNEVLGTVRTDASGAAAFDAGLTKGTDGLEPALVVASDTKGDYGFIDITQSAFDLTDRGVAGRDPPGAIDAFVYVERGVYRRGETVHAAVLLRDEKANAVAAAPVTLIVERPDGVEYSRTVLNDQGGGGRTLDIPLIKSAAGGTWRVKAYTDPKAASVGETSFLVEDYVPDRIEFDLKSAADRVAPATGAKLTVDGRYLFGAPAADLDLEGDVSVSVDDTPFDQWKGYAFGLTDETVDAVQNTIDNLAQTDAKGHADLTVPLPELPTTTRPLKADFAIRMREPGGRGVERSTSLPVASARPMLAVKAGFGSEGVPDSGPASFQLIAVDPTGARIAAKGVTWSLKKLTTTYQWFSTDGSWNYEAVTSARKIAGGTIDIAADAPQTLSTPVEWGEYRLELVGEGLQPASRTFSAGYYTASKADTPDMLPVALDRTSVKSGDTLNVKIDARFAGKASVEVVGDRQFLASLVDVPEGGTTVPIKVGSDWGTGAYVVVTHFRPMDVAAKRMPTRSIGLAWFGIDRDERTLKVALSPVGTMKPRQALTVPVKIEGLAAGDKAYVTVAAVDVGILNLTGYKPPEPEKYYFDQKRLAAELRDLYGQLIDGMQGARGRIRSGGDGGADTLQGSPPAQAPLAEFSGIVEVGADGTAQVSFDIPAFNGTVRVMAVAWTPTKVGHASADVIVRDPVVIAGTLPRFLSDGDQSRFRLDLLNAEAQPGDYTLAVNVDGPIAAEASALYQTVTIGAAGARTPVIIPITASGIGTAHLVATLAGPGGVSIDQSFVLGVLPPNPPVTRRTVRDIAAKGGSITLSNDLLAEMVPGTGAVSLSVGPLTDLDVPGLLKELDRYPYGCSEQLVSRALPLLYLSELGGAEIDLEGEVDQRLADTVQRLLARQDASGAFGLWDANGEDLWLSSYVTDFLLRAREKGFAVPEQALTNAVDYLRNRVGNAPEVEDGKGEDIAYALYTLARAGRAPAGDLKYFADTKIGSFGTALARAQIAAALGMLGDKPRAEEAFAAAGDALAAEADETERTSRSDYGSPLRDAAAIVALAGDTDAGLPVIKAAATVIATEREKSRYASTQEMTWMVLAARAVVAQARSIHLTVDGEARQGAFYKVFREAGLASPFTVANPGEGALRAVVAVSGSPKVPEPASANGMTVTRQYFTQGGQPVDPATVKQNTRLVVVLTAGPTGDDKDGNFLLVDPLPAGFEIENPNLVGSGNTGKLAWLSDLTQASHAEFRDDRFVAAFSDGTAKVAYMVRAVAPGKYVHPGASVEDMYRPGLFARGETSTLTVVDK</sequence>
<dbReference type="Pfam" id="PF00207">
    <property type="entry name" value="A2M"/>
    <property type="match status" value="1"/>
</dbReference>
<dbReference type="PROSITE" id="PS50005">
    <property type="entry name" value="TPR"/>
    <property type="match status" value="1"/>
</dbReference>
<dbReference type="InterPro" id="IPR002890">
    <property type="entry name" value="MG2"/>
</dbReference>
<dbReference type="InterPro" id="IPR008930">
    <property type="entry name" value="Terpenoid_cyclase/PrenylTrfase"/>
</dbReference>
<evidence type="ECO:0000313" key="9">
    <source>
        <dbReference type="Proteomes" id="UP001242480"/>
    </source>
</evidence>
<evidence type="ECO:0000256" key="3">
    <source>
        <dbReference type="PROSITE-ProRule" id="PRU00339"/>
    </source>
</evidence>
<dbReference type="PANTHER" id="PTHR40094:SF1">
    <property type="entry name" value="UBIQUITIN DOMAIN-CONTAINING PROTEIN"/>
    <property type="match status" value="1"/>
</dbReference>
<comment type="caution">
    <text evidence="8">The sequence shown here is derived from an EMBL/GenBank/DDBJ whole genome shotgun (WGS) entry which is preliminary data.</text>
</comment>
<keyword evidence="5" id="KW-0472">Membrane</keyword>
<dbReference type="SUPFAM" id="SSF48239">
    <property type="entry name" value="Terpenoid cyclases/Protein prenyltransferases"/>
    <property type="match status" value="1"/>
</dbReference>
<organism evidence="8 9">
    <name type="scientific">Labrys wisconsinensis</name>
    <dbReference type="NCBI Taxonomy" id="425677"/>
    <lineage>
        <taxon>Bacteria</taxon>
        <taxon>Pseudomonadati</taxon>
        <taxon>Pseudomonadota</taxon>
        <taxon>Alphaproteobacteria</taxon>
        <taxon>Hyphomicrobiales</taxon>
        <taxon>Xanthobacteraceae</taxon>
        <taxon>Labrys</taxon>
    </lineage>
</organism>
<dbReference type="Pfam" id="PF17962">
    <property type="entry name" value="bMG6"/>
    <property type="match status" value="1"/>
</dbReference>
<evidence type="ECO:0000256" key="5">
    <source>
        <dbReference type="SAM" id="Phobius"/>
    </source>
</evidence>
<keyword evidence="5" id="KW-1133">Transmembrane helix</keyword>
<dbReference type="Pfam" id="PF21142">
    <property type="entry name" value="A2M_bMG2"/>
    <property type="match status" value="1"/>
</dbReference>
<dbReference type="Pfam" id="PF01835">
    <property type="entry name" value="MG2"/>
    <property type="match status" value="1"/>
</dbReference>
<dbReference type="InterPro" id="IPR011626">
    <property type="entry name" value="Alpha-macroglobulin_TED"/>
</dbReference>
<dbReference type="Gene3D" id="1.50.10.20">
    <property type="match status" value="1"/>
</dbReference>
<protein>
    <submittedName>
        <fullName evidence="8">Uncharacterized protein YfaS (Alpha-2-macroglobulin family)</fullName>
    </submittedName>
</protein>
<reference evidence="8 9" key="1">
    <citation type="submission" date="2023-07" db="EMBL/GenBank/DDBJ databases">
        <title>Genomic Encyclopedia of Type Strains, Phase IV (KMG-IV): sequencing the most valuable type-strain genomes for metagenomic binning, comparative biology and taxonomic classification.</title>
        <authorList>
            <person name="Goeker M."/>
        </authorList>
    </citation>
    <scope>NUCLEOTIDE SEQUENCE [LARGE SCALE GENOMIC DNA]</scope>
    <source>
        <strain evidence="8 9">DSM 19619</strain>
    </source>
</reference>
<dbReference type="PANTHER" id="PTHR40094">
    <property type="entry name" value="ALPHA-2-MACROGLOBULIN HOMOLOG"/>
    <property type="match status" value="1"/>
</dbReference>
<dbReference type="PIRSF" id="PIRSF038980">
    <property type="entry name" value="A2M_bac"/>
    <property type="match status" value="1"/>
</dbReference>
<dbReference type="InterPro" id="IPR019734">
    <property type="entry name" value="TPR_rpt"/>
</dbReference>
<dbReference type="Pfam" id="PF07678">
    <property type="entry name" value="TED_complement"/>
    <property type="match status" value="1"/>
</dbReference>
<evidence type="ECO:0000256" key="1">
    <source>
        <dbReference type="ARBA" id="ARBA00010556"/>
    </source>
</evidence>
<dbReference type="InterPro" id="IPR051802">
    <property type="entry name" value="YfhM-like"/>
</dbReference>
<accession>A0ABU0J951</accession>
<dbReference type="InterPro" id="IPR021868">
    <property type="entry name" value="Alpha_2_Macroglob_MG3"/>
</dbReference>
<dbReference type="Pfam" id="PF17973">
    <property type="entry name" value="bMG10"/>
    <property type="match status" value="1"/>
</dbReference>
<dbReference type="InterPro" id="IPR041246">
    <property type="entry name" value="Bact_MG10"/>
</dbReference>
<dbReference type="SMART" id="SM01419">
    <property type="entry name" value="Thiol-ester_cl"/>
    <property type="match status" value="1"/>
</dbReference>
<dbReference type="Pfam" id="PF11974">
    <property type="entry name" value="bMG3"/>
    <property type="match status" value="1"/>
</dbReference>
<dbReference type="RefSeq" id="WP_307275055.1">
    <property type="nucleotide sequence ID" value="NZ_JAUSVX010000007.1"/>
</dbReference>
<dbReference type="InterPro" id="IPR001599">
    <property type="entry name" value="Macroglobln_a2"/>
</dbReference>
<dbReference type="InterPro" id="IPR049120">
    <property type="entry name" value="A2M_bMG2"/>
</dbReference>
<evidence type="ECO:0000313" key="8">
    <source>
        <dbReference type="EMBL" id="MDQ0470797.1"/>
    </source>
</evidence>
<feature type="repeat" description="TPR" evidence="3">
    <location>
        <begin position="171"/>
        <end position="204"/>
    </location>
</feature>